<comment type="caution">
    <text evidence="1">The sequence shown here is derived from an EMBL/GenBank/DDBJ whole genome shotgun (WGS) entry which is preliminary data.</text>
</comment>
<dbReference type="AlphaFoldDB" id="E6PWH6"/>
<sequence length="38" mass="4141">MFPELTAHGEVTAVYTVAFDIHNDVVLAESLRLSEHGA</sequence>
<accession>E6PWH6</accession>
<proteinExistence type="predicted"/>
<evidence type="ECO:0000313" key="1">
    <source>
        <dbReference type="EMBL" id="CBH99283.1"/>
    </source>
</evidence>
<name>E6PWH6_9ZZZZ</name>
<gene>
    <name evidence="1" type="ORF">CARN2_1718</name>
</gene>
<protein>
    <submittedName>
        <fullName evidence="1">MMS19 nucleotide excision repair protein homolog (MMS19-like protein) (HMMS19) (MET18 homolog)</fullName>
    </submittedName>
</protein>
<reference evidence="1" key="1">
    <citation type="submission" date="2009-10" db="EMBL/GenBank/DDBJ databases">
        <title>Diversity of trophic interactions inside an arsenic-rich microbial ecosystem.</title>
        <authorList>
            <person name="Bertin P.N."/>
            <person name="Heinrich-Salmeron A."/>
            <person name="Pelletier E."/>
            <person name="Goulhen-Chollet F."/>
            <person name="Arsene-Ploetze F."/>
            <person name="Gallien S."/>
            <person name="Calteau A."/>
            <person name="Vallenet D."/>
            <person name="Casiot C."/>
            <person name="Chane-Woon-Ming B."/>
            <person name="Giloteaux L."/>
            <person name="Barakat M."/>
            <person name="Bonnefoy V."/>
            <person name="Bruneel O."/>
            <person name="Chandler M."/>
            <person name="Cleiss J."/>
            <person name="Duran R."/>
            <person name="Elbaz-Poulichet F."/>
            <person name="Fonknechten N."/>
            <person name="Lauga B."/>
            <person name="Mornico D."/>
            <person name="Ortet P."/>
            <person name="Schaeffer C."/>
            <person name="Siguier P."/>
            <person name="Alexander Thil Smith A."/>
            <person name="Van Dorsselaer A."/>
            <person name="Weissenbach J."/>
            <person name="Medigue C."/>
            <person name="Le Paslier D."/>
        </authorList>
    </citation>
    <scope>NUCLEOTIDE SEQUENCE</scope>
</reference>
<organism evidence="1">
    <name type="scientific">mine drainage metagenome</name>
    <dbReference type="NCBI Taxonomy" id="410659"/>
    <lineage>
        <taxon>unclassified sequences</taxon>
        <taxon>metagenomes</taxon>
        <taxon>ecological metagenomes</taxon>
    </lineage>
</organism>
<dbReference type="EMBL" id="CABM01000071">
    <property type="protein sequence ID" value="CBH99283.1"/>
    <property type="molecule type" value="Genomic_DNA"/>
</dbReference>